<feature type="domain" description="HTH tetR-type" evidence="3">
    <location>
        <begin position="15"/>
        <end position="75"/>
    </location>
</feature>
<evidence type="ECO:0000256" key="1">
    <source>
        <dbReference type="ARBA" id="ARBA00023125"/>
    </source>
</evidence>
<dbReference type="InterPro" id="IPR001647">
    <property type="entry name" value="HTH_TetR"/>
</dbReference>
<keyword evidence="5" id="KW-1185">Reference proteome</keyword>
<gene>
    <name evidence="4" type="ORF">GCM10017557_76850</name>
</gene>
<dbReference type="GO" id="GO:0003677">
    <property type="term" value="F:DNA binding"/>
    <property type="evidence" value="ECO:0007669"/>
    <property type="project" value="UniProtKB-UniRule"/>
</dbReference>
<reference evidence="4 5" key="1">
    <citation type="journal article" date="2014" name="Int. J. Syst. Evol. Microbiol.">
        <title>Complete genome sequence of Corynebacterium casei LMG S-19264T (=DSM 44701T), isolated from a smear-ripened cheese.</title>
        <authorList>
            <consortium name="US DOE Joint Genome Institute (JGI-PGF)"/>
            <person name="Walter F."/>
            <person name="Albersmeier A."/>
            <person name="Kalinowski J."/>
            <person name="Ruckert C."/>
        </authorList>
    </citation>
    <scope>NUCLEOTIDE SEQUENCE [LARGE SCALE GENOMIC DNA]</scope>
    <source>
        <strain evidence="4 5">JCM 4677</strain>
    </source>
</reference>
<proteinExistence type="predicted"/>
<dbReference type="EMBL" id="AP023440">
    <property type="protein sequence ID" value="BCL32826.1"/>
    <property type="molecule type" value="Genomic_DNA"/>
</dbReference>
<sequence>MADTFQRARSEEQRAVRRRAILDTAGAMLGQMPVAQLSLNELSRRVGLAKSNVLRYFESREAVLLELLAGATEELLDHLDAALSEAVDAGAPVFERADQVAATMAGALADRPVLCDLISAQAAVLERNVSTQVATEYKRASVTQAFTLAHQVRRHLPELDERDSVRFVAGALMMVMAAWPHAHPSAAVLAVYESEPELAVLRVDFRTTLRESLEIQLSGLLARASG</sequence>
<dbReference type="KEGG" id="sgm:GCM10017557_76850"/>
<evidence type="ECO:0000259" key="3">
    <source>
        <dbReference type="PROSITE" id="PS50977"/>
    </source>
</evidence>
<protein>
    <submittedName>
        <fullName evidence="4">TetR family transcriptional regulator</fullName>
    </submittedName>
</protein>
<organism evidence="4 5">
    <name type="scientific">Streptomyces aurantiacus</name>
    <dbReference type="NCBI Taxonomy" id="47760"/>
    <lineage>
        <taxon>Bacteria</taxon>
        <taxon>Bacillati</taxon>
        <taxon>Actinomycetota</taxon>
        <taxon>Actinomycetes</taxon>
        <taxon>Kitasatosporales</taxon>
        <taxon>Streptomycetaceae</taxon>
        <taxon>Streptomyces</taxon>
        <taxon>Streptomyces aurantiacus group</taxon>
    </lineage>
</organism>
<dbReference type="InterPro" id="IPR041483">
    <property type="entry name" value="TetR_C_34"/>
</dbReference>
<dbReference type="AlphaFoldDB" id="A0A7G1PG80"/>
<accession>A0A7G1PG80</accession>
<dbReference type="Gene3D" id="1.10.357.10">
    <property type="entry name" value="Tetracycline Repressor, domain 2"/>
    <property type="match status" value="1"/>
</dbReference>
<keyword evidence="1 2" id="KW-0238">DNA-binding</keyword>
<dbReference type="Pfam" id="PF00440">
    <property type="entry name" value="TetR_N"/>
    <property type="match status" value="1"/>
</dbReference>
<dbReference type="RefSeq" id="WP_190854405.1">
    <property type="nucleotide sequence ID" value="NZ_AP023440.1"/>
</dbReference>
<evidence type="ECO:0000313" key="5">
    <source>
        <dbReference type="Proteomes" id="UP000516444"/>
    </source>
</evidence>
<feature type="DNA-binding region" description="H-T-H motif" evidence="2">
    <location>
        <begin position="38"/>
        <end position="57"/>
    </location>
</feature>
<evidence type="ECO:0000313" key="4">
    <source>
        <dbReference type="EMBL" id="BCL32826.1"/>
    </source>
</evidence>
<evidence type="ECO:0000256" key="2">
    <source>
        <dbReference type="PROSITE-ProRule" id="PRU00335"/>
    </source>
</evidence>
<dbReference type="Proteomes" id="UP000516444">
    <property type="component" value="Chromosome"/>
</dbReference>
<name>A0A7G1PG80_9ACTN</name>
<dbReference type="PROSITE" id="PS50977">
    <property type="entry name" value="HTH_TETR_2"/>
    <property type="match status" value="1"/>
</dbReference>
<dbReference type="SUPFAM" id="SSF46689">
    <property type="entry name" value="Homeodomain-like"/>
    <property type="match status" value="1"/>
</dbReference>
<dbReference type="Pfam" id="PF17929">
    <property type="entry name" value="TetR_C_34"/>
    <property type="match status" value="1"/>
</dbReference>
<dbReference type="InterPro" id="IPR009057">
    <property type="entry name" value="Homeodomain-like_sf"/>
</dbReference>